<dbReference type="SUPFAM" id="SSF64288">
    <property type="entry name" value="Chorismate lyase-like"/>
    <property type="match status" value="1"/>
</dbReference>
<evidence type="ECO:0000256" key="2">
    <source>
        <dbReference type="ARBA" id="ARBA00023125"/>
    </source>
</evidence>
<dbReference type="InterPro" id="IPR028978">
    <property type="entry name" value="Chorismate_lyase_/UTRA_dom_sf"/>
</dbReference>
<dbReference type="GO" id="GO:0003677">
    <property type="term" value="F:DNA binding"/>
    <property type="evidence" value="ECO:0007669"/>
    <property type="project" value="UniProtKB-KW"/>
</dbReference>
<evidence type="ECO:0000313" key="5">
    <source>
        <dbReference type="EMBL" id="THJ40432.1"/>
    </source>
</evidence>
<dbReference type="PANTHER" id="PTHR44846:SF17">
    <property type="entry name" value="GNTR-FAMILY TRANSCRIPTIONAL REGULATOR"/>
    <property type="match status" value="1"/>
</dbReference>
<dbReference type="AlphaFoldDB" id="A0A4V3YYU7"/>
<evidence type="ECO:0000256" key="3">
    <source>
        <dbReference type="ARBA" id="ARBA00023163"/>
    </source>
</evidence>
<feature type="domain" description="HTH gntR-type" evidence="4">
    <location>
        <begin position="10"/>
        <end position="78"/>
    </location>
</feature>
<comment type="caution">
    <text evidence="5">The sequence shown here is derived from an EMBL/GenBank/DDBJ whole genome shotgun (WGS) entry which is preliminary data.</text>
</comment>
<name>A0A4V3YYU7_9ACTN</name>
<dbReference type="PROSITE" id="PS50949">
    <property type="entry name" value="HTH_GNTR"/>
    <property type="match status" value="1"/>
</dbReference>
<dbReference type="CDD" id="cd07377">
    <property type="entry name" value="WHTH_GntR"/>
    <property type="match status" value="1"/>
</dbReference>
<keyword evidence="1" id="KW-0805">Transcription regulation</keyword>
<evidence type="ECO:0000256" key="1">
    <source>
        <dbReference type="ARBA" id="ARBA00023015"/>
    </source>
</evidence>
<dbReference type="Pfam" id="PF07702">
    <property type="entry name" value="UTRA"/>
    <property type="match status" value="1"/>
</dbReference>
<dbReference type="InterPro" id="IPR036388">
    <property type="entry name" value="WH-like_DNA-bd_sf"/>
</dbReference>
<keyword evidence="2" id="KW-0238">DNA-binding</keyword>
<dbReference type="OrthoDB" id="3214900at2"/>
<protein>
    <submittedName>
        <fullName evidence="5">GntR family transcriptional regulator</fullName>
    </submittedName>
</protein>
<sequence length="258" mass="28798">MAIFNPADPRPLYHQLAAQLREQIRSGDLAPGARVPTEAELAERHSTSRNTVRLALNLLRTEGLLISQRGLGSFVRPEPPMKYYASLTGSRRKRLEADRRRDTFAQQIEAQGKVPRQVSTTEVVPAGAEIAPHLALRPDQSVGVRRRVMYANDEPLQLGDSYYPLDIVDGSKIMDPADVVEGTDHVLEDLGHIPARYEDEITWRMPTAEESAKLRLAPGVPAGRLARTSFDQHDRPIEVYVVILPGDRHVLLYDVSAE</sequence>
<dbReference type="Proteomes" id="UP000305282">
    <property type="component" value="Unassembled WGS sequence"/>
</dbReference>
<dbReference type="InterPro" id="IPR011663">
    <property type="entry name" value="UTRA"/>
</dbReference>
<dbReference type="PRINTS" id="PR00035">
    <property type="entry name" value="HTHGNTR"/>
</dbReference>
<dbReference type="InterPro" id="IPR050679">
    <property type="entry name" value="Bact_HTH_transcr_reg"/>
</dbReference>
<dbReference type="InterPro" id="IPR000524">
    <property type="entry name" value="Tscrpt_reg_HTH_GntR"/>
</dbReference>
<accession>A0A4V3YYU7</accession>
<dbReference type="InterPro" id="IPR036390">
    <property type="entry name" value="WH_DNA-bd_sf"/>
</dbReference>
<dbReference type="EMBL" id="SSXH01000764">
    <property type="protein sequence ID" value="THJ40432.1"/>
    <property type="molecule type" value="Genomic_DNA"/>
</dbReference>
<gene>
    <name evidence="5" type="ORF">E7Y31_20560</name>
</gene>
<dbReference type="PANTHER" id="PTHR44846">
    <property type="entry name" value="MANNOSYL-D-GLYCERATE TRANSPORT/METABOLISM SYSTEM REPRESSOR MNGR-RELATED"/>
    <property type="match status" value="1"/>
</dbReference>
<dbReference type="Gene3D" id="3.40.1410.10">
    <property type="entry name" value="Chorismate lyase-like"/>
    <property type="match status" value="1"/>
</dbReference>
<keyword evidence="6" id="KW-1185">Reference proteome</keyword>
<dbReference type="GO" id="GO:0045892">
    <property type="term" value="P:negative regulation of DNA-templated transcription"/>
    <property type="evidence" value="ECO:0007669"/>
    <property type="project" value="TreeGrafter"/>
</dbReference>
<dbReference type="Gene3D" id="1.10.10.10">
    <property type="entry name" value="Winged helix-like DNA-binding domain superfamily/Winged helix DNA-binding domain"/>
    <property type="match status" value="1"/>
</dbReference>
<reference evidence="5 6" key="1">
    <citation type="submission" date="2019-04" db="EMBL/GenBank/DDBJ databases">
        <title>Draft genome sequences for three unisolated Alnus-infective Frankia Sp+ strains, AgTrS, AiOr and AvVan, the first sequenced Frankia strains able to sporulate in-planta.</title>
        <authorList>
            <person name="Bethencourt L."/>
            <person name="Vautrin F."/>
            <person name="Taib N."/>
            <person name="Dubost A."/>
            <person name="Castro-Garcia L."/>
            <person name="Imbaud O."/>
            <person name="Abrouk D."/>
            <person name="Fournier P."/>
            <person name="Briolay J."/>
            <person name="Nguyen A."/>
            <person name="Normand P."/>
            <person name="Fernandez M.P."/>
            <person name="Brochier-Armanet C."/>
            <person name="Herrera-Belaroussi A."/>
        </authorList>
    </citation>
    <scope>NUCLEOTIDE SEQUENCE [LARGE SCALE GENOMIC DNA]</scope>
    <source>
        <strain evidence="5 6">AvVan</strain>
    </source>
</reference>
<dbReference type="Pfam" id="PF00392">
    <property type="entry name" value="GntR"/>
    <property type="match status" value="1"/>
</dbReference>
<proteinExistence type="predicted"/>
<evidence type="ECO:0000259" key="4">
    <source>
        <dbReference type="PROSITE" id="PS50949"/>
    </source>
</evidence>
<keyword evidence="3" id="KW-0804">Transcription</keyword>
<dbReference type="RefSeq" id="WP_136449436.1">
    <property type="nucleotide sequence ID" value="NZ_SSXH01000764.1"/>
</dbReference>
<dbReference type="SMART" id="SM00345">
    <property type="entry name" value="HTH_GNTR"/>
    <property type="match status" value="1"/>
</dbReference>
<dbReference type="SUPFAM" id="SSF46785">
    <property type="entry name" value="Winged helix' DNA-binding domain"/>
    <property type="match status" value="1"/>
</dbReference>
<dbReference type="GO" id="GO:0003700">
    <property type="term" value="F:DNA-binding transcription factor activity"/>
    <property type="evidence" value="ECO:0007669"/>
    <property type="project" value="InterPro"/>
</dbReference>
<evidence type="ECO:0000313" key="6">
    <source>
        <dbReference type="Proteomes" id="UP000305282"/>
    </source>
</evidence>
<organism evidence="5 6">
    <name type="scientific">Candidatus Frankia alpina</name>
    <dbReference type="NCBI Taxonomy" id="2699483"/>
    <lineage>
        <taxon>Bacteria</taxon>
        <taxon>Bacillati</taxon>
        <taxon>Actinomycetota</taxon>
        <taxon>Actinomycetes</taxon>
        <taxon>Frankiales</taxon>
        <taxon>Frankiaceae</taxon>
        <taxon>Frankia</taxon>
    </lineage>
</organism>
<dbReference type="SMART" id="SM00866">
    <property type="entry name" value="UTRA"/>
    <property type="match status" value="1"/>
</dbReference>